<feature type="chain" id="PRO_5046924013" evidence="4">
    <location>
        <begin position="25"/>
        <end position="144"/>
    </location>
</feature>
<dbReference type="CDD" id="cd00117">
    <property type="entry name" value="TFP"/>
    <property type="match status" value="1"/>
</dbReference>
<sequence length="144" mass="15832">MVPCAYAILYVLLAAPFSYLICEGSAVCYKCDSKSDAGCTPESLSGVATTTCSRDHEFCAVYKKEPPGNSSLHQYTRYCASECRSFNTTYTIGRYQKTKHCVLCCDGDLCNNYLIDPCNPKSKVGRVEYGALIIVLITVIALYT</sequence>
<name>A0ABN8PMT6_9CNID</name>
<comment type="caution">
    <text evidence="5">The sequence shown here is derived from an EMBL/GenBank/DDBJ whole genome shotgun (WGS) entry which is preliminary data.</text>
</comment>
<dbReference type="Gene3D" id="2.10.60.10">
    <property type="entry name" value="CD59"/>
    <property type="match status" value="1"/>
</dbReference>
<proteinExistence type="predicted"/>
<reference evidence="5 6" key="1">
    <citation type="submission" date="2022-05" db="EMBL/GenBank/DDBJ databases">
        <authorList>
            <consortium name="Genoscope - CEA"/>
            <person name="William W."/>
        </authorList>
    </citation>
    <scope>NUCLEOTIDE SEQUENCE [LARGE SCALE GENOMIC DNA]</scope>
</reference>
<keyword evidence="1 4" id="KW-0732">Signal</keyword>
<organism evidence="5 6">
    <name type="scientific">Porites lobata</name>
    <dbReference type="NCBI Taxonomy" id="104759"/>
    <lineage>
        <taxon>Eukaryota</taxon>
        <taxon>Metazoa</taxon>
        <taxon>Cnidaria</taxon>
        <taxon>Anthozoa</taxon>
        <taxon>Hexacorallia</taxon>
        <taxon>Scleractinia</taxon>
        <taxon>Fungiina</taxon>
        <taxon>Poritidae</taxon>
        <taxon>Porites</taxon>
    </lineage>
</organism>
<evidence type="ECO:0000313" key="5">
    <source>
        <dbReference type="EMBL" id="CAH3147044.1"/>
    </source>
</evidence>
<keyword evidence="3" id="KW-1133">Transmembrane helix</keyword>
<gene>
    <name evidence="5" type="ORF">PLOB_00045903</name>
</gene>
<keyword evidence="6" id="KW-1185">Reference proteome</keyword>
<accession>A0ABN8PMT6</accession>
<protein>
    <submittedName>
        <fullName evidence="5">Uncharacterized protein</fullName>
    </submittedName>
</protein>
<dbReference type="Pfam" id="PF17064">
    <property type="entry name" value="QVR"/>
    <property type="match status" value="1"/>
</dbReference>
<dbReference type="Proteomes" id="UP001159405">
    <property type="component" value="Unassembled WGS sequence"/>
</dbReference>
<feature type="transmembrane region" description="Helical" evidence="3">
    <location>
        <begin position="127"/>
        <end position="143"/>
    </location>
</feature>
<dbReference type="InterPro" id="IPR045860">
    <property type="entry name" value="Snake_toxin-like_sf"/>
</dbReference>
<evidence type="ECO:0000256" key="1">
    <source>
        <dbReference type="ARBA" id="ARBA00022729"/>
    </source>
</evidence>
<evidence type="ECO:0000256" key="3">
    <source>
        <dbReference type="SAM" id="Phobius"/>
    </source>
</evidence>
<keyword evidence="2" id="KW-0325">Glycoprotein</keyword>
<evidence type="ECO:0000313" key="6">
    <source>
        <dbReference type="Proteomes" id="UP001159405"/>
    </source>
</evidence>
<feature type="signal peptide" evidence="4">
    <location>
        <begin position="1"/>
        <end position="24"/>
    </location>
</feature>
<keyword evidence="3" id="KW-0812">Transmembrane</keyword>
<dbReference type="SUPFAM" id="SSF57302">
    <property type="entry name" value="Snake toxin-like"/>
    <property type="match status" value="1"/>
</dbReference>
<keyword evidence="3" id="KW-0472">Membrane</keyword>
<dbReference type="InterPro" id="IPR031424">
    <property type="entry name" value="QVR-like"/>
</dbReference>
<dbReference type="EMBL" id="CALNXK010000080">
    <property type="protein sequence ID" value="CAH3147044.1"/>
    <property type="molecule type" value="Genomic_DNA"/>
</dbReference>
<evidence type="ECO:0000256" key="2">
    <source>
        <dbReference type="ARBA" id="ARBA00023180"/>
    </source>
</evidence>
<evidence type="ECO:0000256" key="4">
    <source>
        <dbReference type="SAM" id="SignalP"/>
    </source>
</evidence>